<evidence type="ECO:0000256" key="5">
    <source>
        <dbReference type="ARBA" id="ARBA00022692"/>
    </source>
</evidence>
<evidence type="ECO:0000313" key="16">
    <source>
        <dbReference type="Proteomes" id="UP000008672"/>
    </source>
</evidence>
<dbReference type="PROSITE" id="PS50262">
    <property type="entry name" value="G_PROTEIN_RECEP_F1_2"/>
    <property type="match status" value="1"/>
</dbReference>
<protein>
    <recommendedName>
        <fullName evidence="12">Taste receptor type 2</fullName>
    </recommendedName>
</protein>
<dbReference type="eggNOG" id="ENOG502R210">
    <property type="taxonomic scope" value="Eukaryota"/>
</dbReference>
<keyword evidence="4 12" id="KW-0716">Sensory transduction</keyword>
<feature type="transmembrane region" description="Helical" evidence="13">
    <location>
        <begin position="179"/>
        <end position="207"/>
    </location>
</feature>
<dbReference type="Ensembl" id="ENSLACT00000004036.1">
    <property type="protein sequence ID" value="ENSLACP00000004000.1"/>
    <property type="gene ID" value="ENSLACG00000003562.1"/>
</dbReference>
<dbReference type="OMA" id="LKFTIMW"/>
<dbReference type="GeneTree" id="ENSGT00730000113357"/>
<dbReference type="CDD" id="cd00637">
    <property type="entry name" value="7tm_classA_rhodopsin-like"/>
    <property type="match status" value="1"/>
</dbReference>
<evidence type="ECO:0000256" key="10">
    <source>
        <dbReference type="ARBA" id="ARBA00023224"/>
    </source>
</evidence>
<reference evidence="16" key="1">
    <citation type="submission" date="2011-08" db="EMBL/GenBank/DDBJ databases">
        <title>The draft genome of Latimeria chalumnae.</title>
        <authorList>
            <person name="Di Palma F."/>
            <person name="Alfoldi J."/>
            <person name="Johnson J."/>
            <person name="Berlin A."/>
            <person name="Gnerre S."/>
            <person name="Jaffe D."/>
            <person name="MacCallum I."/>
            <person name="Young S."/>
            <person name="Walker B.J."/>
            <person name="Lander E."/>
            <person name="Lindblad-Toh K."/>
        </authorList>
    </citation>
    <scope>NUCLEOTIDE SEQUENCE [LARGE SCALE GENOMIC DNA]</scope>
    <source>
        <strain evidence="16">Wild caught</strain>
    </source>
</reference>
<reference evidence="15" key="2">
    <citation type="submission" date="2025-08" db="UniProtKB">
        <authorList>
            <consortium name="Ensembl"/>
        </authorList>
    </citation>
    <scope>IDENTIFICATION</scope>
</reference>
<dbReference type="Gene3D" id="1.20.1070.10">
    <property type="entry name" value="Rhodopsin 7-helix transmembrane proteins"/>
    <property type="match status" value="1"/>
</dbReference>
<dbReference type="EMBL" id="AFYH01153711">
    <property type="status" value="NOT_ANNOTATED_CDS"/>
    <property type="molecule type" value="Genomic_DNA"/>
</dbReference>
<reference evidence="15" key="3">
    <citation type="submission" date="2025-09" db="UniProtKB">
        <authorList>
            <consortium name="Ensembl"/>
        </authorList>
    </citation>
    <scope>IDENTIFICATION</scope>
</reference>
<dbReference type="InParanoid" id="H3A2X9"/>
<evidence type="ECO:0000256" key="11">
    <source>
        <dbReference type="RuleBase" id="RU004423"/>
    </source>
</evidence>
<keyword evidence="16" id="KW-1185">Reference proteome</keyword>
<evidence type="ECO:0000313" key="15">
    <source>
        <dbReference type="Ensembl" id="ENSLACP00000004000.1"/>
    </source>
</evidence>
<keyword evidence="10 12" id="KW-0807">Transducer</keyword>
<keyword evidence="3 12" id="KW-0919">Taste</keyword>
<evidence type="ECO:0000256" key="12">
    <source>
        <dbReference type="RuleBase" id="RU004424"/>
    </source>
</evidence>
<accession>H3A2X9</accession>
<dbReference type="InterPro" id="IPR017452">
    <property type="entry name" value="GPCR_Rhodpsn_7TM"/>
</dbReference>
<organism evidence="15 16">
    <name type="scientific">Latimeria chalumnae</name>
    <name type="common">Coelacanth</name>
    <dbReference type="NCBI Taxonomy" id="7897"/>
    <lineage>
        <taxon>Eukaryota</taxon>
        <taxon>Metazoa</taxon>
        <taxon>Chordata</taxon>
        <taxon>Craniata</taxon>
        <taxon>Vertebrata</taxon>
        <taxon>Euteleostomi</taxon>
        <taxon>Coelacanthiformes</taxon>
        <taxon>Coelacanthidae</taxon>
        <taxon>Latimeria</taxon>
    </lineage>
</organism>
<dbReference type="HOGENOM" id="CLU_857785_0_0_1"/>
<feature type="transmembrane region" description="Helical" evidence="13">
    <location>
        <begin position="85"/>
        <end position="109"/>
    </location>
</feature>
<keyword evidence="5 12" id="KW-0812">Transmembrane</keyword>
<feature type="transmembrane region" description="Helical" evidence="13">
    <location>
        <begin position="6"/>
        <end position="28"/>
    </location>
</feature>
<dbReference type="InterPro" id="IPR007960">
    <property type="entry name" value="TAS2R"/>
</dbReference>
<comment type="similarity">
    <text evidence="2 11">Belongs to the G-protein coupled receptor T2R family.</text>
</comment>
<name>H3A2X9_LATCH</name>
<proteinExistence type="inferred from homology"/>
<comment type="subcellular location">
    <subcellularLocation>
        <location evidence="1 12">Membrane</location>
        <topology evidence="1 12">Multi-pass membrane protein</topology>
    </subcellularLocation>
</comment>
<feature type="transmembrane region" description="Helical" evidence="13">
    <location>
        <begin position="130"/>
        <end position="151"/>
    </location>
</feature>
<sequence length="302" mass="34398">MLPSVQFSLWIINSFIIVASIFGNLFVFLMNYRSYRRKGYFLPCELICCALSAISGFLEVVFYLWMSMSELDRSCLISQACYISLLLVIFSLHSALLWITAFLLFFYSAKIVIEPIHCYTKVQDAILKHAPTVLAAIFFFSFTFNIPLIILNSKHTANETNTQQCGNLVVRDKIIFLSIYLPITAILPAVVMVKSSISILVHLMIHLRHLKANTNGFHTPKLSSQMRVVRMTLVLTIVYLIALITYVLCMTFAMINNNRLFEIAGTAASIYTMASSLILSYGKQSHWNELAKLWREFVALFP</sequence>
<dbReference type="Pfam" id="PF05296">
    <property type="entry name" value="TAS2R"/>
    <property type="match status" value="1"/>
</dbReference>
<evidence type="ECO:0000259" key="14">
    <source>
        <dbReference type="PROSITE" id="PS50262"/>
    </source>
</evidence>
<keyword evidence="8 12" id="KW-0472">Membrane</keyword>
<dbReference type="SUPFAM" id="SSF81321">
    <property type="entry name" value="Family A G protein-coupled receptor-like"/>
    <property type="match status" value="1"/>
</dbReference>
<evidence type="ECO:0000256" key="7">
    <source>
        <dbReference type="ARBA" id="ARBA00023040"/>
    </source>
</evidence>
<evidence type="ECO:0000256" key="1">
    <source>
        <dbReference type="ARBA" id="ARBA00004141"/>
    </source>
</evidence>
<evidence type="ECO:0000256" key="4">
    <source>
        <dbReference type="ARBA" id="ARBA00022606"/>
    </source>
</evidence>
<keyword evidence="6 13" id="KW-1133">Transmembrane helix</keyword>
<dbReference type="AlphaFoldDB" id="H3A2X9"/>
<evidence type="ECO:0000256" key="9">
    <source>
        <dbReference type="ARBA" id="ARBA00023170"/>
    </source>
</evidence>
<keyword evidence="7 12" id="KW-0297">G-protein coupled receptor</keyword>
<dbReference type="GO" id="GO:0033038">
    <property type="term" value="F:bitter taste receptor activity"/>
    <property type="evidence" value="ECO:0007669"/>
    <property type="project" value="InterPro"/>
</dbReference>
<dbReference type="GO" id="GO:0016020">
    <property type="term" value="C:membrane"/>
    <property type="evidence" value="ECO:0007669"/>
    <property type="project" value="UniProtKB-SubCell"/>
</dbReference>
<gene>
    <name evidence="15" type="primary">LOC102347654</name>
</gene>
<feature type="transmembrane region" description="Helical" evidence="13">
    <location>
        <begin position="40"/>
        <end position="65"/>
    </location>
</feature>
<feature type="transmembrane region" description="Helical" evidence="13">
    <location>
        <begin position="261"/>
        <end position="282"/>
    </location>
</feature>
<dbReference type="PANTHER" id="PTHR11394:SF148">
    <property type="entry name" value="TASTE RECEPTOR TYPE 2"/>
    <property type="match status" value="1"/>
</dbReference>
<dbReference type="GO" id="GO:0004930">
    <property type="term" value="F:G protein-coupled receptor activity"/>
    <property type="evidence" value="ECO:0007669"/>
    <property type="project" value="UniProtKB-KW"/>
</dbReference>
<keyword evidence="9 12" id="KW-0675">Receptor</keyword>
<evidence type="ECO:0000256" key="3">
    <source>
        <dbReference type="ARBA" id="ARBA00022480"/>
    </source>
</evidence>
<dbReference type="PANTHER" id="PTHR11394">
    <property type="entry name" value="TASTE RECEPTOR TYPE 2"/>
    <property type="match status" value="1"/>
</dbReference>
<feature type="transmembrane region" description="Helical" evidence="13">
    <location>
        <begin position="228"/>
        <end position="255"/>
    </location>
</feature>
<evidence type="ECO:0000256" key="6">
    <source>
        <dbReference type="ARBA" id="ARBA00022989"/>
    </source>
</evidence>
<feature type="domain" description="G-protein coupled receptors family 1 profile" evidence="14">
    <location>
        <begin position="23"/>
        <end position="283"/>
    </location>
</feature>
<evidence type="ECO:0000256" key="2">
    <source>
        <dbReference type="ARBA" id="ARBA00007376"/>
    </source>
</evidence>
<evidence type="ECO:0000256" key="13">
    <source>
        <dbReference type="SAM" id="Phobius"/>
    </source>
</evidence>
<evidence type="ECO:0000256" key="8">
    <source>
        <dbReference type="ARBA" id="ARBA00023136"/>
    </source>
</evidence>
<dbReference type="Proteomes" id="UP000008672">
    <property type="component" value="Unassembled WGS sequence"/>
</dbReference>